<comment type="caution">
    <text evidence="2">The sequence shown here is derived from an EMBL/GenBank/DDBJ whole genome shotgun (WGS) entry which is preliminary data.</text>
</comment>
<dbReference type="Pfam" id="PF11850">
    <property type="entry name" value="DUF3370"/>
    <property type="match status" value="1"/>
</dbReference>
<proteinExistence type="predicted"/>
<name>A0A951UN06_9CYAN</name>
<feature type="region of interest" description="Disordered" evidence="1">
    <location>
        <begin position="16"/>
        <end position="39"/>
    </location>
</feature>
<feature type="region of interest" description="Disordered" evidence="1">
    <location>
        <begin position="266"/>
        <end position="286"/>
    </location>
</feature>
<evidence type="ECO:0000313" key="3">
    <source>
        <dbReference type="Proteomes" id="UP000757435"/>
    </source>
</evidence>
<dbReference type="AlphaFoldDB" id="A0A951UN06"/>
<dbReference type="Proteomes" id="UP000757435">
    <property type="component" value="Unassembled WGS sequence"/>
</dbReference>
<feature type="compositionally biased region" description="Low complexity" evidence="1">
    <location>
        <begin position="266"/>
        <end position="275"/>
    </location>
</feature>
<reference evidence="2" key="2">
    <citation type="journal article" date="2022" name="Microbiol. Resour. Announc.">
        <title>Metagenome Sequencing to Explore Phylogenomics of Terrestrial Cyanobacteria.</title>
        <authorList>
            <person name="Ward R.D."/>
            <person name="Stajich J.E."/>
            <person name="Johansen J.R."/>
            <person name="Huntemann M."/>
            <person name="Clum A."/>
            <person name="Foster B."/>
            <person name="Foster B."/>
            <person name="Roux S."/>
            <person name="Palaniappan K."/>
            <person name="Varghese N."/>
            <person name="Mukherjee S."/>
            <person name="Reddy T.B.K."/>
            <person name="Daum C."/>
            <person name="Copeland A."/>
            <person name="Chen I.A."/>
            <person name="Ivanova N.N."/>
            <person name="Kyrpides N.C."/>
            <person name="Shapiro N."/>
            <person name="Eloe-Fadrosh E.A."/>
            <person name="Pietrasiak N."/>
        </authorList>
    </citation>
    <scope>NUCLEOTIDE SEQUENCE</scope>
    <source>
        <strain evidence="2">UHER 2000/2452</strain>
    </source>
</reference>
<sequence>MSLLFLAQAAPTRVPASPVPQIQTIAPNPAASSDPSPVPTLEQAPILPTLPRQMPLEMPRQIEVVRSQDVRALPGQLNEVPVFNSNSPEAIQSEGILLSTFPPETMQVPSAHLNYAFNGSFDLFAHHVAKGLNADDNRTMYVGVVVYNPGDQPVTLEILQAVSYLSQDAPFLDLPAYVANPMGTVFAGPGSRTTTDILRGQRQPQWPTQITIPPKRVQLLLNMPIPLRRLTVPTDGTLPPGYLIPGPIVAAPSPAATLVVNAAGNPASNPASSPAANPPRPSKNRDVAINGRTILMHLSSSAPVYMASLAMHAPTLPNGAERVPSLAEWVDVLTKGGLAEPRDRPPSPPDSRNFVRFFYGRVSGVSQGSQWETTPTDNPDIDYLSIPQPGRSVSYVISTVDRNTFGTGQIQSAPMLVRYPDTAYRAHGNYGVRYNVTLPLYNNTDSAQKVAVMLQTPVQSEQAQNALKFREPPDNLVFFRGTVRLRYTNDFGFSQTRYLHLVQRRGQEGEPLLQLTLPKGDRRSVEVEFVYPPDATPPQVLTVQTIEQRTIAEMR</sequence>
<gene>
    <name evidence="2" type="ORF">KME15_06010</name>
</gene>
<reference evidence="2" key="1">
    <citation type="submission" date="2021-05" db="EMBL/GenBank/DDBJ databases">
        <authorList>
            <person name="Pietrasiak N."/>
            <person name="Ward R."/>
            <person name="Stajich J.E."/>
            <person name="Kurbessoian T."/>
        </authorList>
    </citation>
    <scope>NUCLEOTIDE SEQUENCE</scope>
    <source>
        <strain evidence="2">UHER 2000/2452</strain>
    </source>
</reference>
<dbReference type="InterPro" id="IPR021801">
    <property type="entry name" value="DUF3370"/>
</dbReference>
<protein>
    <submittedName>
        <fullName evidence="2">DUF3370 domain-containing protein</fullName>
    </submittedName>
</protein>
<evidence type="ECO:0000313" key="2">
    <source>
        <dbReference type="EMBL" id="MBW4658208.1"/>
    </source>
</evidence>
<evidence type="ECO:0000256" key="1">
    <source>
        <dbReference type="SAM" id="MobiDB-lite"/>
    </source>
</evidence>
<organism evidence="2 3">
    <name type="scientific">Drouetiella hepatica Uher 2000/2452</name>
    <dbReference type="NCBI Taxonomy" id="904376"/>
    <lineage>
        <taxon>Bacteria</taxon>
        <taxon>Bacillati</taxon>
        <taxon>Cyanobacteriota</taxon>
        <taxon>Cyanophyceae</taxon>
        <taxon>Oculatellales</taxon>
        <taxon>Oculatellaceae</taxon>
        <taxon>Drouetiella</taxon>
    </lineage>
</organism>
<dbReference type="EMBL" id="JAHHHD010000004">
    <property type="protein sequence ID" value="MBW4658208.1"/>
    <property type="molecule type" value="Genomic_DNA"/>
</dbReference>
<accession>A0A951UN06</accession>
<feature type="compositionally biased region" description="Low complexity" evidence="1">
    <location>
        <begin position="26"/>
        <end position="35"/>
    </location>
</feature>